<proteinExistence type="predicted"/>
<name>A0A5P9TRH6_9BETA</name>
<feature type="compositionally biased region" description="Basic and acidic residues" evidence="1">
    <location>
        <begin position="60"/>
        <end position="71"/>
    </location>
</feature>
<evidence type="ECO:0000256" key="1">
    <source>
        <dbReference type="SAM" id="MobiDB-lite"/>
    </source>
</evidence>
<organism evidence="2">
    <name type="scientific">Human betaherpesvirus 6</name>
    <dbReference type="NCBI Taxonomy" id="10368"/>
    <lineage>
        <taxon>Viruses</taxon>
        <taxon>Duplodnaviria</taxon>
        <taxon>Heunggongvirae</taxon>
        <taxon>Peploviricota</taxon>
        <taxon>Herviviricetes</taxon>
        <taxon>Herpesvirales</taxon>
        <taxon>Orthoherpesviridae</taxon>
        <taxon>Betaherpesvirinae</taxon>
        <taxon>Roseolovirus</taxon>
    </lineage>
</organism>
<feature type="region of interest" description="Disordered" evidence="1">
    <location>
        <begin position="33"/>
        <end position="106"/>
    </location>
</feature>
<reference evidence="2" key="1">
    <citation type="journal article" date="2018" name="BMC Genomics">
        <title>Comparative genomic, transcriptomic, and proteomic reannotation of human herpesvirus 6.</title>
        <authorList>
            <person name="Greninger A.L."/>
            <person name="Knudsen G.M."/>
            <person name="Roychoudhury P."/>
            <person name="Hanson D.J."/>
            <person name="Sedlak R.H."/>
            <person name="Xie H."/>
            <person name="Guan J."/>
            <person name="Nguyen T."/>
            <person name="Peddu V."/>
            <person name="Boeckh M."/>
            <person name="Huang M.L."/>
            <person name="Cook L."/>
            <person name="Depledge D.P."/>
            <person name="Zerr D.M."/>
            <person name="Koelle D.M."/>
            <person name="Gantt S."/>
            <person name="Yoshikawa T."/>
            <person name="Caserta M."/>
            <person name="Hill J.A."/>
            <person name="Jerome K.R."/>
        </authorList>
    </citation>
    <scope>NUCLEOTIDE SEQUENCE</scope>
    <source>
        <strain evidence="2">NY-405</strain>
    </source>
</reference>
<dbReference type="EMBL" id="KY290219">
    <property type="protein sequence ID" value="QFW25487.1"/>
    <property type="molecule type" value="Genomic_DNA"/>
</dbReference>
<evidence type="ECO:0000313" key="2">
    <source>
        <dbReference type="EMBL" id="QFW25487.1"/>
    </source>
</evidence>
<protein>
    <submittedName>
        <fullName evidence="2">B9</fullName>
    </submittedName>
</protein>
<sequence length="106" mass="11821">MGISVPARAQSDFSRCRESSACIGISIPARAQSDLPKQRRQRLYGNKCPGPSAAQLPGADRQRLYEKKWPDRSAVQPLRGENKTPEKPLQTRGYACDQDLISDHQN</sequence>
<accession>A0A5P9TRH6</accession>